<dbReference type="AlphaFoldDB" id="X1SZ04"/>
<dbReference type="EMBL" id="BARW01009770">
    <property type="protein sequence ID" value="GAI84371.1"/>
    <property type="molecule type" value="Genomic_DNA"/>
</dbReference>
<name>X1SZ04_9ZZZZ</name>
<feature type="non-terminal residue" evidence="1">
    <location>
        <position position="1"/>
    </location>
</feature>
<proteinExistence type="predicted"/>
<protein>
    <submittedName>
        <fullName evidence="1">Uncharacterized protein</fullName>
    </submittedName>
</protein>
<accession>X1SZ04</accession>
<sequence length="128" mass="14909">LTAKADMIKFVKPVCYGILRKVGIYFRGGCADLAHVKIYHWERQIFPTNVDGDYAYDDHTVEFEEYYPILETPYNLTIWGWNDDDTFKHIISFMFLILHPETVGRPELRPTTEEELTDLLGEYEIAGG</sequence>
<gene>
    <name evidence="1" type="ORF">S12H4_19521</name>
</gene>
<reference evidence="1" key="1">
    <citation type="journal article" date="2014" name="Front. Microbiol.">
        <title>High frequency of phylogenetically diverse reductive dehalogenase-homologous genes in deep subseafloor sedimentary metagenomes.</title>
        <authorList>
            <person name="Kawai M."/>
            <person name="Futagami T."/>
            <person name="Toyoda A."/>
            <person name="Takaki Y."/>
            <person name="Nishi S."/>
            <person name="Hori S."/>
            <person name="Arai W."/>
            <person name="Tsubouchi T."/>
            <person name="Morono Y."/>
            <person name="Uchiyama I."/>
            <person name="Ito T."/>
            <person name="Fujiyama A."/>
            <person name="Inagaki F."/>
            <person name="Takami H."/>
        </authorList>
    </citation>
    <scope>NUCLEOTIDE SEQUENCE</scope>
    <source>
        <strain evidence="1">Expedition CK06-06</strain>
    </source>
</reference>
<evidence type="ECO:0000313" key="1">
    <source>
        <dbReference type="EMBL" id="GAI84371.1"/>
    </source>
</evidence>
<comment type="caution">
    <text evidence="1">The sequence shown here is derived from an EMBL/GenBank/DDBJ whole genome shotgun (WGS) entry which is preliminary data.</text>
</comment>
<organism evidence="1">
    <name type="scientific">marine sediment metagenome</name>
    <dbReference type="NCBI Taxonomy" id="412755"/>
    <lineage>
        <taxon>unclassified sequences</taxon>
        <taxon>metagenomes</taxon>
        <taxon>ecological metagenomes</taxon>
    </lineage>
</organism>